<dbReference type="STRING" id="27342.A0A0H2S723"/>
<gene>
    <name evidence="3" type="ORF">SCHPADRAFT_864336</name>
</gene>
<dbReference type="InterPro" id="IPR002933">
    <property type="entry name" value="Peptidase_M20"/>
</dbReference>
<protein>
    <submittedName>
        <fullName evidence="3">Putative N-carbamoyl-L-amino acid hydrolase</fullName>
    </submittedName>
</protein>
<evidence type="ECO:0000313" key="3">
    <source>
        <dbReference type="EMBL" id="KLO19774.1"/>
    </source>
</evidence>
<dbReference type="Proteomes" id="UP000053477">
    <property type="component" value="Unassembled WGS sequence"/>
</dbReference>
<accession>A0A0H2S723</accession>
<keyword evidence="2 3" id="KW-0378">Hydrolase</keyword>
<evidence type="ECO:0000313" key="4">
    <source>
        <dbReference type="Proteomes" id="UP000053477"/>
    </source>
</evidence>
<keyword evidence="4" id="KW-1185">Reference proteome</keyword>
<dbReference type="Gene3D" id="3.40.630.10">
    <property type="entry name" value="Zn peptidases"/>
    <property type="match status" value="1"/>
</dbReference>
<comment type="similarity">
    <text evidence="1">Belongs to the peptidase M20A family.</text>
</comment>
<proteinExistence type="inferred from homology"/>
<dbReference type="SUPFAM" id="SSF53187">
    <property type="entry name" value="Zn-dependent exopeptidases"/>
    <property type="match status" value="1"/>
</dbReference>
<dbReference type="PIRSF" id="PIRSF001235">
    <property type="entry name" value="Amidase_carbamoylase"/>
    <property type="match status" value="1"/>
</dbReference>
<reference evidence="3 4" key="1">
    <citation type="submission" date="2015-04" db="EMBL/GenBank/DDBJ databases">
        <title>Complete genome sequence of Schizopora paradoxa KUC8140, a cosmopolitan wood degrader in East Asia.</title>
        <authorList>
            <consortium name="DOE Joint Genome Institute"/>
            <person name="Min B."/>
            <person name="Park H."/>
            <person name="Jang Y."/>
            <person name="Kim J.-J."/>
            <person name="Kim K.H."/>
            <person name="Pangilinan J."/>
            <person name="Lipzen A."/>
            <person name="Riley R."/>
            <person name="Grigoriev I.V."/>
            <person name="Spatafora J.W."/>
            <person name="Choi I.-G."/>
        </authorList>
    </citation>
    <scope>NUCLEOTIDE SEQUENCE [LARGE SCALE GENOMIC DNA]</scope>
    <source>
        <strain evidence="3 4">KUC8140</strain>
    </source>
</reference>
<dbReference type="GO" id="GO:0016813">
    <property type="term" value="F:hydrolase activity, acting on carbon-nitrogen (but not peptide) bonds, in linear amidines"/>
    <property type="evidence" value="ECO:0007669"/>
    <property type="project" value="InterPro"/>
</dbReference>
<dbReference type="InterPro" id="IPR010158">
    <property type="entry name" value="Amidase_Cbmase"/>
</dbReference>
<dbReference type="EMBL" id="KQ085884">
    <property type="protein sequence ID" value="KLO19774.1"/>
    <property type="molecule type" value="Genomic_DNA"/>
</dbReference>
<dbReference type="AlphaFoldDB" id="A0A0H2S723"/>
<dbReference type="InterPro" id="IPR036264">
    <property type="entry name" value="Bact_exopeptidase_dim_dom"/>
</dbReference>
<dbReference type="PANTHER" id="PTHR32494:SF5">
    <property type="entry name" value="ALLANTOATE AMIDOHYDROLASE"/>
    <property type="match status" value="1"/>
</dbReference>
<dbReference type="NCBIfam" id="TIGR01879">
    <property type="entry name" value="hydantase"/>
    <property type="match status" value="1"/>
</dbReference>
<organism evidence="3 4">
    <name type="scientific">Schizopora paradoxa</name>
    <dbReference type="NCBI Taxonomy" id="27342"/>
    <lineage>
        <taxon>Eukaryota</taxon>
        <taxon>Fungi</taxon>
        <taxon>Dikarya</taxon>
        <taxon>Basidiomycota</taxon>
        <taxon>Agaricomycotina</taxon>
        <taxon>Agaricomycetes</taxon>
        <taxon>Hymenochaetales</taxon>
        <taxon>Schizoporaceae</taxon>
        <taxon>Schizopora</taxon>
    </lineage>
</organism>
<dbReference type="NCBIfam" id="NF006771">
    <property type="entry name" value="PRK09290.1-5"/>
    <property type="match status" value="1"/>
</dbReference>
<sequence length="423" mass="46273">MGNTEVNINGIRLNKTLFESCKWGSTPDGGMNRVALNDDDKSVREWFAEQSKSYGCSVKVDQVGNMFATRPGMNNSLPPIAMGSHLDTQPAGGKYDGIVGVMSALEVMKVIHENDIKTYAPIAICNWTDEEGARFSPAMLGSGVWAGVFTPEYAYARTDKNGTKLGDELKRIGFLGDTPAIYKENPLLAHFEVHIEQGPILQREDAPVAVVTGVQAMSWFNVELRGREQHCGTTPMDARADTLLAAAKMIIAINEAALGIPGSLASVAVINSTPQSINTLASRVQFNIDARAKDNGVLAQLEMRLKEVCDEVSAKTGVKIEVWDRFWNSPRITFDERMVETVRASAKESGFKYLDLQSGAGHDSVYTSKICPTAMIFVRCKDGISHNPSEFSTEQDIEAGAQVLLRAVLAYDNIIQAQEEHKH</sequence>
<dbReference type="Gene3D" id="3.30.70.360">
    <property type="match status" value="1"/>
</dbReference>
<dbReference type="OrthoDB" id="4676at2759"/>
<evidence type="ECO:0000256" key="1">
    <source>
        <dbReference type="ARBA" id="ARBA00006247"/>
    </source>
</evidence>
<evidence type="ECO:0000256" key="2">
    <source>
        <dbReference type="ARBA" id="ARBA00022801"/>
    </source>
</evidence>
<name>A0A0H2S723_9AGAM</name>
<dbReference type="NCBIfam" id="NF006769">
    <property type="entry name" value="PRK09290.1-3"/>
    <property type="match status" value="1"/>
</dbReference>
<dbReference type="CDD" id="cd03884">
    <property type="entry name" value="M20_bAS"/>
    <property type="match status" value="1"/>
</dbReference>
<dbReference type="Pfam" id="PF01546">
    <property type="entry name" value="Peptidase_M20"/>
    <property type="match status" value="1"/>
</dbReference>
<dbReference type="InParanoid" id="A0A0H2S723"/>
<dbReference type="PANTHER" id="PTHR32494">
    <property type="entry name" value="ALLANTOATE DEIMINASE-RELATED"/>
    <property type="match status" value="1"/>
</dbReference>
<dbReference type="SUPFAM" id="SSF55031">
    <property type="entry name" value="Bacterial exopeptidase dimerisation domain"/>
    <property type="match status" value="1"/>
</dbReference>